<dbReference type="AlphaFoldDB" id="A0A2S3ZH81"/>
<evidence type="ECO:0000256" key="2">
    <source>
        <dbReference type="SAM" id="Phobius"/>
    </source>
</evidence>
<feature type="region of interest" description="Disordered" evidence="1">
    <location>
        <begin position="119"/>
        <end position="203"/>
    </location>
</feature>
<evidence type="ECO:0000313" key="4">
    <source>
        <dbReference type="Proteomes" id="UP000237340"/>
    </source>
</evidence>
<evidence type="ECO:0008006" key="5">
    <source>
        <dbReference type="Google" id="ProtNLM"/>
    </source>
</evidence>
<keyword evidence="2" id="KW-0812">Transmembrane</keyword>
<protein>
    <recommendedName>
        <fullName evidence="5">Helix-hairpin-helix domain-containing protein</fullName>
    </recommendedName>
</protein>
<dbReference type="RefSeq" id="WP_103460331.1">
    <property type="nucleotide sequence ID" value="NZ_PPXD01000009.1"/>
</dbReference>
<name>A0A2S3ZH81_9MICO</name>
<feature type="compositionally biased region" description="Basic residues" evidence="1">
    <location>
        <begin position="169"/>
        <end position="178"/>
    </location>
</feature>
<dbReference type="Pfam" id="PF12836">
    <property type="entry name" value="HHH_3"/>
    <property type="match status" value="1"/>
</dbReference>
<dbReference type="SUPFAM" id="SSF47781">
    <property type="entry name" value="RuvA domain 2-like"/>
    <property type="match status" value="1"/>
</dbReference>
<evidence type="ECO:0000256" key="1">
    <source>
        <dbReference type="SAM" id="MobiDB-lite"/>
    </source>
</evidence>
<organism evidence="3 4">
    <name type="scientific">Cryobacterium zongtaii</name>
    <dbReference type="NCBI Taxonomy" id="1259217"/>
    <lineage>
        <taxon>Bacteria</taxon>
        <taxon>Bacillati</taxon>
        <taxon>Actinomycetota</taxon>
        <taxon>Actinomycetes</taxon>
        <taxon>Micrococcales</taxon>
        <taxon>Microbacteriaceae</taxon>
        <taxon>Cryobacterium</taxon>
    </lineage>
</organism>
<dbReference type="Proteomes" id="UP000237340">
    <property type="component" value="Unassembled WGS sequence"/>
</dbReference>
<feature type="compositionally biased region" description="Low complexity" evidence="1">
    <location>
        <begin position="187"/>
        <end position="203"/>
    </location>
</feature>
<feature type="transmembrane region" description="Helical" evidence="2">
    <location>
        <begin position="88"/>
        <end position="108"/>
    </location>
</feature>
<dbReference type="InterPro" id="IPR010994">
    <property type="entry name" value="RuvA_2-like"/>
</dbReference>
<reference evidence="3 4" key="1">
    <citation type="submission" date="2018-01" db="EMBL/GenBank/DDBJ databases">
        <title>Cryobacterium sp. nov., from glaciers in China.</title>
        <authorList>
            <person name="Liu Q."/>
            <person name="Xin Y.-H."/>
        </authorList>
    </citation>
    <scope>NUCLEOTIDE SEQUENCE [LARGE SCALE GENOMIC DNA]</scope>
    <source>
        <strain evidence="3 4">TMN-42</strain>
    </source>
</reference>
<dbReference type="EMBL" id="PPXD01000009">
    <property type="protein sequence ID" value="POH66713.1"/>
    <property type="molecule type" value="Genomic_DNA"/>
</dbReference>
<keyword evidence="2" id="KW-1133">Transmembrane helix</keyword>
<keyword evidence="2" id="KW-0472">Membrane</keyword>
<sequence length="284" mass="29855">MTNAPSRTRGAPVTATATGPSIYWRLGASSWLLLLLVGGGALAWLAFGLLAIVARRRSWGIIAGVYGVAAIIVLIPEDPAGEIAQGSLYLVVLLHGLIINQGWLLLLWERNENGLTIFGNPRGGAARRAPTRRPQRAAALPKEAERLLGGGGTSRSDYLDDSAAAPAAPRRRRSTRAQRRAEEDAAARGAASTPAPASAAPAPAAELVDVNTANQRTLAKLAGMDRGSAKAAVAERTKRGGFASLEAFAATAGLQPHELVRLGSEAFCSPRPRAKRSFGRRVDY</sequence>
<keyword evidence="4" id="KW-1185">Reference proteome</keyword>
<dbReference type="Gene3D" id="1.10.150.320">
    <property type="entry name" value="Photosystem II 12 kDa extrinsic protein"/>
    <property type="match status" value="1"/>
</dbReference>
<feature type="transmembrane region" description="Helical" evidence="2">
    <location>
        <begin position="31"/>
        <end position="52"/>
    </location>
</feature>
<feature type="transmembrane region" description="Helical" evidence="2">
    <location>
        <begin position="59"/>
        <end position="76"/>
    </location>
</feature>
<feature type="compositionally biased region" description="Low complexity" evidence="1">
    <location>
        <begin position="119"/>
        <end position="128"/>
    </location>
</feature>
<gene>
    <name evidence="3" type="ORF">C3B61_09210</name>
</gene>
<evidence type="ECO:0000313" key="3">
    <source>
        <dbReference type="EMBL" id="POH66713.1"/>
    </source>
</evidence>
<accession>A0A2S3ZH81</accession>
<comment type="caution">
    <text evidence="3">The sequence shown here is derived from an EMBL/GenBank/DDBJ whole genome shotgun (WGS) entry which is preliminary data.</text>
</comment>
<proteinExistence type="predicted"/>